<dbReference type="Pfam" id="PF13561">
    <property type="entry name" value="adh_short_C2"/>
    <property type="match status" value="1"/>
</dbReference>
<dbReference type="PROSITE" id="PS00061">
    <property type="entry name" value="ADH_SHORT"/>
    <property type="match status" value="1"/>
</dbReference>
<dbReference type="NCBIfam" id="NF005559">
    <property type="entry name" value="PRK07231.1"/>
    <property type="match status" value="1"/>
</dbReference>
<accession>A0A239AF00</accession>
<evidence type="ECO:0000256" key="1">
    <source>
        <dbReference type="ARBA" id="ARBA00006484"/>
    </source>
</evidence>
<dbReference type="Proteomes" id="UP000198403">
    <property type="component" value="Unassembled WGS sequence"/>
</dbReference>
<dbReference type="CDD" id="cd05233">
    <property type="entry name" value="SDR_c"/>
    <property type="match status" value="1"/>
</dbReference>
<feature type="region of interest" description="Disordered" evidence="3">
    <location>
        <begin position="1"/>
        <end position="21"/>
    </location>
</feature>
<dbReference type="AlphaFoldDB" id="A0A239AF00"/>
<dbReference type="InterPro" id="IPR036291">
    <property type="entry name" value="NAD(P)-bd_dom_sf"/>
</dbReference>
<comment type="similarity">
    <text evidence="1">Belongs to the short-chain dehydrogenases/reductases (SDR) family.</text>
</comment>
<name>A0A239AF00_9ACTN</name>
<dbReference type="EMBL" id="FZNO01000043">
    <property type="protein sequence ID" value="SNR93931.1"/>
    <property type="molecule type" value="Genomic_DNA"/>
</dbReference>
<dbReference type="PANTHER" id="PTHR24321:SF11">
    <property type="entry name" value="BLR0893 PROTEIN"/>
    <property type="match status" value="1"/>
</dbReference>
<dbReference type="Gene3D" id="3.40.50.720">
    <property type="entry name" value="NAD(P)-binding Rossmann-like Domain"/>
    <property type="match status" value="1"/>
</dbReference>
<evidence type="ECO:0000256" key="3">
    <source>
        <dbReference type="SAM" id="MobiDB-lite"/>
    </source>
</evidence>
<keyword evidence="5" id="KW-1185">Reference proteome</keyword>
<evidence type="ECO:0000313" key="5">
    <source>
        <dbReference type="Proteomes" id="UP000198403"/>
    </source>
</evidence>
<dbReference type="PRINTS" id="PR00081">
    <property type="entry name" value="GDHRDH"/>
</dbReference>
<dbReference type="PRINTS" id="PR00080">
    <property type="entry name" value="SDRFAMILY"/>
</dbReference>
<gene>
    <name evidence="4" type="ORF">SAMN06272737_1434</name>
</gene>
<evidence type="ECO:0000313" key="4">
    <source>
        <dbReference type="EMBL" id="SNR93931.1"/>
    </source>
</evidence>
<dbReference type="PANTHER" id="PTHR24321">
    <property type="entry name" value="DEHYDROGENASES, SHORT CHAIN"/>
    <property type="match status" value="1"/>
</dbReference>
<dbReference type="GO" id="GO:0016491">
    <property type="term" value="F:oxidoreductase activity"/>
    <property type="evidence" value="ECO:0007669"/>
    <property type="project" value="UniProtKB-KW"/>
</dbReference>
<dbReference type="NCBIfam" id="NF009466">
    <property type="entry name" value="PRK12826.1-2"/>
    <property type="match status" value="1"/>
</dbReference>
<keyword evidence="2" id="KW-0560">Oxidoreductase</keyword>
<dbReference type="InterPro" id="IPR020904">
    <property type="entry name" value="Sc_DH/Rdtase_CS"/>
</dbReference>
<sequence>MSMTDQPVDDDGTVPRPGPGAGFDGRVAIVTGGNSGIGRAAALALARAGARVVIGARREPEGAAVVAEIEAEGGAATFVPTDVTQEADVRRMVETAVQTHGRLDIAVNNAGANTSTGAFPALTDLEEVDWDRIVDVNLKGVWLSMKHELRPMLAAGSGVIVNTSSVAGLVGIRNSAAYTASKHGVVGLTKAAALEVGGRGVRVNAICPGTVDTPMLERLLEAQPERRAAYAAVEPLGRMAAPREVAGVVLFLCSDAASYLTGAAIPVDGGWSAG</sequence>
<evidence type="ECO:0000256" key="2">
    <source>
        <dbReference type="ARBA" id="ARBA00023002"/>
    </source>
</evidence>
<dbReference type="InterPro" id="IPR002347">
    <property type="entry name" value="SDR_fam"/>
</dbReference>
<protein>
    <submittedName>
        <fullName evidence="4">NAD(P)-dependent dehydrogenase, short-chain alcohol dehydrogenase family</fullName>
    </submittedName>
</protein>
<proteinExistence type="inferred from homology"/>
<dbReference type="SUPFAM" id="SSF51735">
    <property type="entry name" value="NAD(P)-binding Rossmann-fold domains"/>
    <property type="match status" value="1"/>
</dbReference>
<reference evidence="4 5" key="1">
    <citation type="submission" date="2017-06" db="EMBL/GenBank/DDBJ databases">
        <authorList>
            <person name="Kim H.J."/>
            <person name="Triplett B.A."/>
        </authorList>
    </citation>
    <scope>NUCLEOTIDE SEQUENCE [LARGE SCALE GENOMIC DNA]</scope>
    <source>
        <strain evidence="4 5">DSM 44272</strain>
    </source>
</reference>
<organism evidence="4 5">
    <name type="scientific">Blastococcus mobilis</name>
    <dbReference type="NCBI Taxonomy" id="1938746"/>
    <lineage>
        <taxon>Bacteria</taxon>
        <taxon>Bacillati</taxon>
        <taxon>Actinomycetota</taxon>
        <taxon>Actinomycetes</taxon>
        <taxon>Geodermatophilales</taxon>
        <taxon>Geodermatophilaceae</taxon>
        <taxon>Blastococcus</taxon>
    </lineage>
</organism>
<dbReference type="FunFam" id="3.40.50.720:FF:000084">
    <property type="entry name" value="Short-chain dehydrogenase reductase"/>
    <property type="match status" value="1"/>
</dbReference>